<dbReference type="InterPro" id="IPR052177">
    <property type="entry name" value="Divisome_Glycosyl_Hydrolase"/>
</dbReference>
<name>C9MKB6_9BACT</name>
<dbReference type="EMBL" id="ACVA01000002">
    <property type="protein sequence ID" value="EEX20060.1"/>
    <property type="molecule type" value="Genomic_DNA"/>
</dbReference>
<dbReference type="SUPFAM" id="SSF51445">
    <property type="entry name" value="(Trans)glycosidases"/>
    <property type="match status" value="1"/>
</dbReference>
<sequence length="562" mass="64234">MRLFYLIILGLFTLQSQAQTNIADYLTLPQPKRETRAVWLTTLSNLDWPKTYATSKENIEKQKQELRDILDSYQKAHINTVLLQARVRAATIYPSEIEPWDHCITGVEGRAPGFGYDPLAFAIDECHRRGMEIHAWIATIPVGMKNTLGCRTIVKRGFRVRNYSTGSYLDPADPAVPGYLARICGEITRKYDIDGINLDYIRYPDGWPLPSYRNGDTPEARRAHITAIVRAIHDEVKAIKPWVKMSCSPIGKYSDLSRYSSKNFNARDRVAQEAQEWLREGLMDQLYPMQYFRGENYFPFIADWVENRYSRDVVTGLGTYFLDPRQGNWRLSDMTRQMYVSRSLGMGHAHFRSYFLTSNQQGIYDFECRFNSSLALPPVTKGGRAVSAPTTEAMSPLVEYGSERGMTMRWKGNAPYYNIYASRSYPVDIRNARNLLYARFRGNQLHFSNVNEGLYFAVTAMDRYGNESPALQELSSQPSQHKAPLLATDGQSVTLPPMVKQADIVQYELRSMQGVTLLRLPNPTNRHSSLNISSLSPGMYQLFGITKKRREYCIGSLAKKDK</sequence>
<dbReference type="InterPro" id="IPR017853">
    <property type="entry name" value="GH"/>
</dbReference>
<dbReference type="STRING" id="649761.HMPREF0973_00035"/>
<evidence type="ECO:0000313" key="4">
    <source>
        <dbReference type="EMBL" id="EEX20060.1"/>
    </source>
</evidence>
<dbReference type="eggNOG" id="COG1649">
    <property type="taxonomic scope" value="Bacteria"/>
</dbReference>
<protein>
    <recommendedName>
        <fullName evidence="3">Glycosyl hydrolase-like 10 domain-containing protein</fullName>
    </recommendedName>
</protein>
<dbReference type="Proteomes" id="UP000003327">
    <property type="component" value="Unassembled WGS sequence"/>
</dbReference>
<evidence type="ECO:0000256" key="2">
    <source>
        <dbReference type="SAM" id="SignalP"/>
    </source>
</evidence>
<organism evidence="4 5">
    <name type="scientific">Prevotella veroralis F0319</name>
    <dbReference type="NCBI Taxonomy" id="649761"/>
    <lineage>
        <taxon>Bacteria</taxon>
        <taxon>Pseudomonadati</taxon>
        <taxon>Bacteroidota</taxon>
        <taxon>Bacteroidia</taxon>
        <taxon>Bacteroidales</taxon>
        <taxon>Prevotellaceae</taxon>
        <taxon>Prevotella</taxon>
    </lineage>
</organism>
<comment type="caution">
    <text evidence="4">The sequence shown here is derived from an EMBL/GenBank/DDBJ whole genome shotgun (WGS) entry which is preliminary data.</text>
</comment>
<dbReference type="InterPro" id="IPR003790">
    <property type="entry name" value="GHL10"/>
</dbReference>
<feature type="chain" id="PRO_5002999202" description="Glycosyl hydrolase-like 10 domain-containing protein" evidence="2">
    <location>
        <begin position="19"/>
        <end position="562"/>
    </location>
</feature>
<keyword evidence="5" id="KW-1185">Reference proteome</keyword>
<keyword evidence="1 2" id="KW-0732">Signal</keyword>
<evidence type="ECO:0000313" key="5">
    <source>
        <dbReference type="Proteomes" id="UP000003327"/>
    </source>
</evidence>
<evidence type="ECO:0000256" key="1">
    <source>
        <dbReference type="ARBA" id="ARBA00022729"/>
    </source>
</evidence>
<proteinExistence type="predicted"/>
<dbReference type="RefSeq" id="WP_004381628.1">
    <property type="nucleotide sequence ID" value="NZ_GG698712.1"/>
</dbReference>
<accession>C9MKB6</accession>
<dbReference type="PANTHER" id="PTHR43405:SF1">
    <property type="entry name" value="GLYCOSYL HYDROLASE DIGH"/>
    <property type="match status" value="1"/>
</dbReference>
<dbReference type="Pfam" id="PF02638">
    <property type="entry name" value="GHL10"/>
    <property type="match status" value="1"/>
</dbReference>
<dbReference type="AlphaFoldDB" id="C9MKB6"/>
<dbReference type="OrthoDB" id="9773203at2"/>
<dbReference type="Gene3D" id="3.20.20.80">
    <property type="entry name" value="Glycosidases"/>
    <property type="match status" value="1"/>
</dbReference>
<feature type="domain" description="Glycosyl hydrolase-like 10" evidence="3">
    <location>
        <begin position="35"/>
        <end position="293"/>
    </location>
</feature>
<gene>
    <name evidence="4" type="ORF">HMPREF0973_00035</name>
</gene>
<feature type="signal peptide" evidence="2">
    <location>
        <begin position="1"/>
        <end position="18"/>
    </location>
</feature>
<dbReference type="PANTHER" id="PTHR43405">
    <property type="entry name" value="GLYCOSYL HYDROLASE DIGH"/>
    <property type="match status" value="1"/>
</dbReference>
<evidence type="ECO:0000259" key="3">
    <source>
        <dbReference type="Pfam" id="PF02638"/>
    </source>
</evidence>
<reference evidence="4 5" key="1">
    <citation type="submission" date="2009-09" db="EMBL/GenBank/DDBJ databases">
        <authorList>
            <person name="Weinstock G."/>
            <person name="Sodergren E."/>
            <person name="Clifton S."/>
            <person name="Fulton L."/>
            <person name="Fulton B."/>
            <person name="Courtney L."/>
            <person name="Fronick C."/>
            <person name="Harrison M."/>
            <person name="Strong C."/>
            <person name="Farmer C."/>
            <person name="Delahaunty K."/>
            <person name="Markovic C."/>
            <person name="Hall O."/>
            <person name="Minx P."/>
            <person name="Tomlinson C."/>
            <person name="Mitreva M."/>
            <person name="Nelson J."/>
            <person name="Hou S."/>
            <person name="Wollam A."/>
            <person name="Pepin K.H."/>
            <person name="Johnson M."/>
            <person name="Bhonagiri V."/>
            <person name="Nash W.E."/>
            <person name="Warren W."/>
            <person name="Chinwalla A."/>
            <person name="Mardis E.R."/>
            <person name="Wilson R.K."/>
        </authorList>
    </citation>
    <scope>NUCLEOTIDE SEQUENCE [LARGE SCALE GENOMIC DNA]</scope>
    <source>
        <strain evidence="4 5">F0319</strain>
    </source>
</reference>
<dbReference type="HOGENOM" id="CLU_019247_3_0_10"/>